<name>A0A3R8QG10_9ACTN</name>
<sequence length="221" mass="24990">MSGGVRYTRERLAEAAEQCTSLDEVMAFFGTRPYVNARRHLARRFAHFGIDISHFDHRGTPAGRKTRPAAKELRTAVAESISIAGTLRRLQRSDTCVQRALLRRWIAEADISTAHFLGQAHHRGSTGTVRAKRPEDILVKHDGRRRTRTRLLRRALREVGVPEQCAECGIGSEWRGDPMTLEVDHIDGNWSDDRRENLRLLCPNCHATTSTWCRGGGRRTA</sequence>
<reference evidence="2 3" key="1">
    <citation type="submission" date="2017-10" db="EMBL/GenBank/DDBJ databases">
        <title>Draft genome of actinobacteria isolated from guarana (Paullinia cupana (Mart.) Ducke.</title>
        <authorList>
            <person name="Siqueira K.A."/>
            <person name="Liotti R.G."/>
            <person name="Mendes T.A."/>
            <person name="Soares M.A."/>
        </authorList>
    </citation>
    <scope>NUCLEOTIDE SEQUENCE [LARGE SCALE GENOMIC DNA]</scope>
    <source>
        <strain evidence="2 3">199</strain>
    </source>
</reference>
<dbReference type="Proteomes" id="UP000276379">
    <property type="component" value="Unassembled WGS sequence"/>
</dbReference>
<evidence type="ECO:0000313" key="2">
    <source>
        <dbReference type="EMBL" id="RRQ85002.1"/>
    </source>
</evidence>
<keyword evidence="2" id="KW-0540">Nuclease</keyword>
<dbReference type="AlphaFoldDB" id="A0A3R8QG10"/>
<keyword evidence="2" id="KW-0378">Hydrolase</keyword>
<feature type="domain" description="HNH" evidence="1">
    <location>
        <begin position="165"/>
        <end position="208"/>
    </location>
</feature>
<keyword evidence="3" id="KW-1185">Reference proteome</keyword>
<dbReference type="InterPro" id="IPR002711">
    <property type="entry name" value="HNH"/>
</dbReference>
<protein>
    <submittedName>
        <fullName evidence="2">Endonuclease</fullName>
    </submittedName>
</protein>
<dbReference type="GO" id="GO:0003676">
    <property type="term" value="F:nucleic acid binding"/>
    <property type="evidence" value="ECO:0007669"/>
    <property type="project" value="InterPro"/>
</dbReference>
<dbReference type="Pfam" id="PF01844">
    <property type="entry name" value="HNH"/>
    <property type="match status" value="1"/>
</dbReference>
<dbReference type="RefSeq" id="WP_125213815.1">
    <property type="nucleotide sequence ID" value="NZ_PDES01000008.1"/>
</dbReference>
<gene>
    <name evidence="2" type="ORF">CQW44_18545</name>
</gene>
<evidence type="ECO:0000313" key="3">
    <source>
        <dbReference type="Proteomes" id="UP000276379"/>
    </source>
</evidence>
<evidence type="ECO:0000259" key="1">
    <source>
        <dbReference type="Pfam" id="PF01844"/>
    </source>
</evidence>
<comment type="caution">
    <text evidence="2">The sequence shown here is derived from an EMBL/GenBank/DDBJ whole genome shotgun (WGS) entry which is preliminary data.</text>
</comment>
<organism evidence="2 3">
    <name type="scientific">Streptomyces griseofuscus</name>
    <dbReference type="NCBI Taxonomy" id="146922"/>
    <lineage>
        <taxon>Bacteria</taxon>
        <taxon>Bacillati</taxon>
        <taxon>Actinomycetota</taxon>
        <taxon>Actinomycetes</taxon>
        <taxon>Kitasatosporales</taxon>
        <taxon>Streptomycetaceae</taxon>
        <taxon>Streptomyces</taxon>
    </lineage>
</organism>
<keyword evidence="2" id="KW-0255">Endonuclease</keyword>
<dbReference type="GO" id="GO:0008270">
    <property type="term" value="F:zinc ion binding"/>
    <property type="evidence" value="ECO:0007669"/>
    <property type="project" value="InterPro"/>
</dbReference>
<dbReference type="EMBL" id="PDES01000008">
    <property type="protein sequence ID" value="RRQ85002.1"/>
    <property type="molecule type" value="Genomic_DNA"/>
</dbReference>
<accession>A0A3R8QG10</accession>
<dbReference type="GO" id="GO:0004519">
    <property type="term" value="F:endonuclease activity"/>
    <property type="evidence" value="ECO:0007669"/>
    <property type="project" value="UniProtKB-KW"/>
</dbReference>
<proteinExistence type="predicted"/>
<dbReference type="CDD" id="cd00085">
    <property type="entry name" value="HNHc"/>
    <property type="match status" value="1"/>
</dbReference>
<dbReference type="InterPro" id="IPR003615">
    <property type="entry name" value="HNH_nuc"/>
</dbReference>